<evidence type="ECO:0000313" key="2">
    <source>
        <dbReference type="EMBL" id="VFT78396.1"/>
    </source>
</evidence>
<protein>
    <submittedName>
        <fullName evidence="2">Aste57867_1176 protein</fullName>
    </submittedName>
</protein>
<proteinExistence type="predicted"/>
<dbReference type="Proteomes" id="UP000332933">
    <property type="component" value="Unassembled WGS sequence"/>
</dbReference>
<evidence type="ECO:0000313" key="1">
    <source>
        <dbReference type="EMBL" id="KAF0719253.1"/>
    </source>
</evidence>
<name>A0A485K8R3_9STRA</name>
<evidence type="ECO:0000313" key="3">
    <source>
        <dbReference type="Proteomes" id="UP000332933"/>
    </source>
</evidence>
<organism evidence="2 3">
    <name type="scientific">Aphanomyces stellatus</name>
    <dbReference type="NCBI Taxonomy" id="120398"/>
    <lineage>
        <taxon>Eukaryota</taxon>
        <taxon>Sar</taxon>
        <taxon>Stramenopiles</taxon>
        <taxon>Oomycota</taxon>
        <taxon>Saprolegniomycetes</taxon>
        <taxon>Saprolegniales</taxon>
        <taxon>Verrucalvaceae</taxon>
        <taxon>Aphanomyces</taxon>
    </lineage>
</organism>
<reference evidence="1" key="2">
    <citation type="submission" date="2019-06" db="EMBL/GenBank/DDBJ databases">
        <title>Genomics analysis of Aphanomyces spp. identifies a new class of oomycete effector associated with host adaptation.</title>
        <authorList>
            <person name="Gaulin E."/>
        </authorList>
    </citation>
    <scope>NUCLEOTIDE SEQUENCE</scope>
    <source>
        <strain evidence="1">CBS 578.67</strain>
    </source>
</reference>
<keyword evidence="3" id="KW-1185">Reference proteome</keyword>
<gene>
    <name evidence="2" type="primary">Aste57867_1176</name>
    <name evidence="1" type="ORF">As57867_001175</name>
    <name evidence="2" type="ORF">ASTE57867_1176</name>
</gene>
<dbReference type="EMBL" id="CAADRA010000082">
    <property type="protein sequence ID" value="VFT78396.1"/>
    <property type="molecule type" value="Genomic_DNA"/>
</dbReference>
<dbReference type="AlphaFoldDB" id="A0A485K8R3"/>
<accession>A0A485K8R3</accession>
<dbReference type="EMBL" id="VJMH01000082">
    <property type="protein sequence ID" value="KAF0719253.1"/>
    <property type="molecule type" value="Genomic_DNA"/>
</dbReference>
<sequence>MGPDDSSKDAKEVRRRFFEKERQKKMRIRKKASFASLLQEVTLETALRSASAGRKPIAGFLAWRDVAQALGDARTTSCETNRALKSRKIAIKQLASDLQTWVASCCSVPSQLDPTCSTWRDVTLLGSPLSRTMGKEWITKRMYHQMNHIYHTHGMCADESRDFLEASASDTPGVHFITRGQMVVNLPMDFILGLYRRHPIEILCFDLTAADLQLGHLPEHNTVVEETKTTALHQAVRHHPMQLDEVAHMLVGVFEESAERAIVVVTNILQDEAMSSNTASMANRPLQIWYEFQAKTATTTQMRLLAVCGSISRNKQPISLEEEAIVSGVDVEAVRREAANEKIVQAKLKNHIQKAYRSSLAVMVFRQTKIAMKYLQGQASLMPHGAGS</sequence>
<reference evidence="2 3" key="1">
    <citation type="submission" date="2019-03" db="EMBL/GenBank/DDBJ databases">
        <authorList>
            <person name="Gaulin E."/>
            <person name="Dumas B."/>
        </authorList>
    </citation>
    <scope>NUCLEOTIDE SEQUENCE [LARGE SCALE GENOMIC DNA]</scope>
    <source>
        <strain evidence="2">CBS 568.67</strain>
    </source>
</reference>